<evidence type="ECO:0000313" key="4">
    <source>
        <dbReference type="EnsemblFungi" id="FOXG_04647P0"/>
    </source>
</evidence>
<keyword evidence="2" id="KW-0521">NADP</keyword>
<evidence type="ECO:0000256" key="2">
    <source>
        <dbReference type="ARBA" id="ARBA00022857"/>
    </source>
</evidence>
<dbReference type="Gene3D" id="3.40.50.720">
    <property type="entry name" value="NAD(P)-binding Rossmann-like Domain"/>
    <property type="match status" value="1"/>
</dbReference>
<evidence type="ECO:0000256" key="1">
    <source>
        <dbReference type="ARBA" id="ARBA00006328"/>
    </source>
</evidence>
<reference evidence="5" key="1">
    <citation type="journal article" date="2012" name="Mol. Plant Microbe Interact.">
        <title>A highly conserved effector in Fusarium oxysporum is required for full virulence on Arabidopsis.</title>
        <authorList>
            <person name="Thatcher L.F."/>
            <person name="Gardiner D.M."/>
            <person name="Kazan K."/>
            <person name="Manners J."/>
        </authorList>
    </citation>
    <scope>NUCLEOTIDE SEQUENCE [LARGE SCALE GENOMIC DNA]</scope>
    <source>
        <strain evidence="5">Fo5176</strain>
    </source>
</reference>
<organism evidence="4 5">
    <name type="scientific">Fusarium oxysporum (strain Fo5176)</name>
    <name type="common">Fusarium vascular wilt</name>
    <dbReference type="NCBI Taxonomy" id="660025"/>
    <lineage>
        <taxon>Eukaryota</taxon>
        <taxon>Fungi</taxon>
        <taxon>Dikarya</taxon>
        <taxon>Ascomycota</taxon>
        <taxon>Pezizomycotina</taxon>
        <taxon>Sordariomycetes</taxon>
        <taxon>Hypocreomycetidae</taxon>
        <taxon>Hypocreales</taxon>
        <taxon>Nectriaceae</taxon>
        <taxon>Fusarium</taxon>
        <taxon>Fusarium oxysporum species complex</taxon>
    </lineage>
</organism>
<evidence type="ECO:0000259" key="3">
    <source>
        <dbReference type="Pfam" id="PF05368"/>
    </source>
</evidence>
<dbReference type="InterPro" id="IPR051164">
    <property type="entry name" value="NmrA-like_oxidored"/>
</dbReference>
<dbReference type="EnsemblFungi" id="FOXG_04647T0">
    <property type="protein sequence ID" value="FOXG_04647P0"/>
    <property type="gene ID" value="FOXG_04647"/>
</dbReference>
<dbReference type="Proteomes" id="UP000002489">
    <property type="component" value="Unassembled WGS sequence"/>
</dbReference>
<protein>
    <recommendedName>
        <fullName evidence="3">NmrA-like domain-containing protein</fullName>
    </recommendedName>
</protein>
<sequence length="317" mass="34572">MPRLISVIGATGIQGGSVVEALLNDDAYSVRAITRDKTGAAAKSLLDKGVEVVEADLYDISSLKTAFSGSFAIFAATNFFQNFPTLSADAAVEEEATQGINLARAAIATSTLEHFIWSTLPNASRVSEGKSFVPHFVGKNKVDRYIKSQPELLRKTTFLWVGFYASNLQYPFFKPFPVTSAAPNKHVQLLPAPSSVPLNLVGDARTNVGLFVRAILEQPTKTLPGKFVLAVTDVMSTGKLLSLWASSKQKEAEYVMVDKQTYHRLWPKWGEVMEANFTYFGLVGDRSYSGENGVLTKDDLGVVGLVDTAKAIEIMEY</sequence>
<dbReference type="PANTHER" id="PTHR42748">
    <property type="entry name" value="NITROGEN METABOLITE REPRESSION PROTEIN NMRA FAMILY MEMBER"/>
    <property type="match status" value="1"/>
</dbReference>
<dbReference type="Gene3D" id="3.90.25.10">
    <property type="entry name" value="UDP-galactose 4-epimerase, domain 1"/>
    <property type="match status" value="1"/>
</dbReference>
<feature type="domain" description="NmrA-like" evidence="3">
    <location>
        <begin position="4"/>
        <end position="286"/>
    </location>
</feature>
<evidence type="ECO:0000313" key="5">
    <source>
        <dbReference type="Proteomes" id="UP000002489"/>
    </source>
</evidence>
<reference evidence="4" key="2">
    <citation type="submission" date="2025-08" db="UniProtKB">
        <authorList>
            <consortium name="EnsemblFungi"/>
        </authorList>
    </citation>
    <scope>IDENTIFICATION</scope>
    <source>
        <strain evidence="4">4287 / CBS 123668 / FGSC 9935 / NRRL 34936</strain>
    </source>
</reference>
<dbReference type="VEuPathDB" id="FungiDB:FOXG_04647"/>
<proteinExistence type="inferred from homology"/>
<dbReference type="InterPro" id="IPR036291">
    <property type="entry name" value="NAD(P)-bd_dom_sf"/>
</dbReference>
<dbReference type="CDD" id="cd05251">
    <property type="entry name" value="NmrA_like_SDR_a"/>
    <property type="match status" value="1"/>
</dbReference>
<gene>
    <name evidence="4" type="primary">28946677</name>
</gene>
<dbReference type="SUPFAM" id="SSF51735">
    <property type="entry name" value="NAD(P)-binding Rossmann-fold domains"/>
    <property type="match status" value="1"/>
</dbReference>
<dbReference type="PANTHER" id="PTHR42748:SF28">
    <property type="entry name" value="NMRA-LIKE DOMAIN-CONTAINING PROTEIN"/>
    <property type="match status" value="1"/>
</dbReference>
<dbReference type="InterPro" id="IPR008030">
    <property type="entry name" value="NmrA-like"/>
</dbReference>
<comment type="similarity">
    <text evidence="1">Belongs to the NmrA-type oxidoreductase family.</text>
</comment>
<name>A0A0D2XL23_FUSOF</name>
<dbReference type="GO" id="GO:0005634">
    <property type="term" value="C:nucleus"/>
    <property type="evidence" value="ECO:0007669"/>
    <property type="project" value="TreeGrafter"/>
</dbReference>
<accession>A0A0D2XL23</accession>
<dbReference type="STRING" id="426428.A0A0D2XL23"/>
<dbReference type="Pfam" id="PF05368">
    <property type="entry name" value="NmrA"/>
    <property type="match status" value="1"/>
</dbReference>
<dbReference type="AlphaFoldDB" id="A0A0D2XL23"/>